<name>A0A7G1G2L2_9BACT</name>
<evidence type="ECO:0000256" key="2">
    <source>
        <dbReference type="SAM" id="SignalP"/>
    </source>
</evidence>
<dbReference type="AlphaFoldDB" id="A0A7G1G2L2"/>
<keyword evidence="4" id="KW-1185">Reference proteome</keyword>
<dbReference type="Proteomes" id="UP000516361">
    <property type="component" value="Chromosome"/>
</dbReference>
<evidence type="ECO:0000313" key="4">
    <source>
        <dbReference type="Proteomes" id="UP000516361"/>
    </source>
</evidence>
<feature type="transmembrane region" description="Helical" evidence="1">
    <location>
        <begin position="246"/>
        <end position="265"/>
    </location>
</feature>
<keyword evidence="1" id="KW-0812">Transmembrane</keyword>
<dbReference type="RefSeq" id="WP_190615663.1">
    <property type="nucleotide sequence ID" value="NZ_AP018712.1"/>
</dbReference>
<evidence type="ECO:0000256" key="1">
    <source>
        <dbReference type="SAM" id="Phobius"/>
    </source>
</evidence>
<protein>
    <submittedName>
        <fullName evidence="3">Uncharacterized protein</fullName>
    </submittedName>
</protein>
<dbReference type="KEGG" id="ocy:OSSY52_07220"/>
<gene>
    <name evidence="3" type="ORF">OSSY52_07220</name>
</gene>
<feature type="chain" id="PRO_5028933730" evidence="2">
    <location>
        <begin position="18"/>
        <end position="291"/>
    </location>
</feature>
<keyword evidence="1" id="KW-1133">Transmembrane helix</keyword>
<keyword evidence="2" id="KW-0732">Signal</keyword>
<dbReference type="InParanoid" id="A0A7G1G2L2"/>
<sequence>MKKVVLILFLLTTLLFFGEKTTNNSTSINYPYLLKTFENNDIKLKIYIDNVKNGIFNQTVLRLKILNLTNSVLKIVWDECTFTDNYNNNVVLIHENQKYISSDLHQIPSVILPNDTFNEIAVPKSHIYYYTNLSTNKYNNLFGLGSGWKIKSINSNIKNRKLLFTYMINDIKKNIIIKTTIPNTSDYLNYSDTKIEKIDIATLSFFTNKKLNKDGKIIGYSGYNLGIGYSERNYFEPLKYDAWNSYWYWGTLGLIVPYGGVGIEYINKDNSFSIGLFTIYVVPWFTMGFSF</sequence>
<keyword evidence="1" id="KW-0472">Membrane</keyword>
<organism evidence="3 4">
    <name type="scientific">Tepiditoga spiralis</name>
    <dbReference type="NCBI Taxonomy" id="2108365"/>
    <lineage>
        <taxon>Bacteria</taxon>
        <taxon>Thermotogati</taxon>
        <taxon>Thermotogota</taxon>
        <taxon>Thermotogae</taxon>
        <taxon>Petrotogales</taxon>
        <taxon>Petrotogaceae</taxon>
        <taxon>Tepiditoga</taxon>
    </lineage>
</organism>
<reference evidence="3 4" key="1">
    <citation type="submission" date="2018-06" db="EMBL/GenBank/DDBJ databases">
        <title>Genome sequencing of Oceanotoga sp. sy52.</title>
        <authorList>
            <person name="Mori K."/>
        </authorList>
    </citation>
    <scope>NUCLEOTIDE SEQUENCE [LARGE SCALE GENOMIC DNA]</scope>
    <source>
        <strain evidence="4">sy52</strain>
    </source>
</reference>
<proteinExistence type="predicted"/>
<evidence type="ECO:0000313" key="3">
    <source>
        <dbReference type="EMBL" id="BBE30581.1"/>
    </source>
</evidence>
<accession>A0A7G1G2L2</accession>
<dbReference type="EMBL" id="AP018712">
    <property type="protein sequence ID" value="BBE30581.1"/>
    <property type="molecule type" value="Genomic_DNA"/>
</dbReference>
<feature type="signal peptide" evidence="2">
    <location>
        <begin position="1"/>
        <end position="17"/>
    </location>
</feature>
<feature type="transmembrane region" description="Helical" evidence="1">
    <location>
        <begin position="272"/>
        <end position="290"/>
    </location>
</feature>